<gene>
    <name evidence="1" type="ORF">MGAL_10B041865</name>
</gene>
<accession>A0A8B6F833</accession>
<dbReference type="EMBL" id="UYJE01006458">
    <property type="protein sequence ID" value="VDI46196.1"/>
    <property type="molecule type" value="Genomic_DNA"/>
</dbReference>
<name>A0A8B6F833_MYTGA</name>
<organism evidence="1 2">
    <name type="scientific">Mytilus galloprovincialis</name>
    <name type="common">Mediterranean mussel</name>
    <dbReference type="NCBI Taxonomy" id="29158"/>
    <lineage>
        <taxon>Eukaryota</taxon>
        <taxon>Metazoa</taxon>
        <taxon>Spiralia</taxon>
        <taxon>Lophotrochozoa</taxon>
        <taxon>Mollusca</taxon>
        <taxon>Bivalvia</taxon>
        <taxon>Autobranchia</taxon>
        <taxon>Pteriomorphia</taxon>
        <taxon>Mytilida</taxon>
        <taxon>Mytiloidea</taxon>
        <taxon>Mytilidae</taxon>
        <taxon>Mytilinae</taxon>
        <taxon>Mytilus</taxon>
    </lineage>
</organism>
<keyword evidence="2" id="KW-1185">Reference proteome</keyword>
<dbReference type="Proteomes" id="UP000596742">
    <property type="component" value="Unassembled WGS sequence"/>
</dbReference>
<evidence type="ECO:0000313" key="1">
    <source>
        <dbReference type="EMBL" id="VDI46196.1"/>
    </source>
</evidence>
<comment type="caution">
    <text evidence="1">The sequence shown here is derived from an EMBL/GenBank/DDBJ whole genome shotgun (WGS) entry which is preliminary data.</text>
</comment>
<dbReference type="OrthoDB" id="10583460at2759"/>
<protein>
    <submittedName>
        <fullName evidence="1">Uncharacterized protein</fullName>
    </submittedName>
</protein>
<sequence length="175" mass="19929">MSSGGFACLSHSEDDDIPRSEIVNTMYQYLSLSVSISMQDSGLMKVLKQLKIRLYSPSESLLGQMQKNARLAPLDLPGACGGSVDIDTHQIQLFDEEFQHLSHLTPTLHNNVNMESVTEFLFYLANKEDDGFPNRNLDDSEKIEELHQLLQRIDFKQKQMLKDKGIQQPSMFLHI</sequence>
<proteinExistence type="predicted"/>
<dbReference type="AlphaFoldDB" id="A0A8B6F833"/>
<evidence type="ECO:0000313" key="2">
    <source>
        <dbReference type="Proteomes" id="UP000596742"/>
    </source>
</evidence>
<reference evidence="1" key="1">
    <citation type="submission" date="2018-11" db="EMBL/GenBank/DDBJ databases">
        <authorList>
            <person name="Alioto T."/>
            <person name="Alioto T."/>
        </authorList>
    </citation>
    <scope>NUCLEOTIDE SEQUENCE</scope>
</reference>